<dbReference type="RefSeq" id="WP_135396493.1">
    <property type="nucleotide sequence ID" value="NZ_SRMB01000003.1"/>
</dbReference>
<dbReference type="PROSITE" id="PS50005">
    <property type="entry name" value="TPR"/>
    <property type="match status" value="1"/>
</dbReference>
<dbReference type="PANTHER" id="PTHR12558:SF13">
    <property type="entry name" value="CELL DIVISION CYCLE PROTEIN 27 HOMOLOG"/>
    <property type="match status" value="1"/>
</dbReference>
<feature type="repeat" description="TPR" evidence="1">
    <location>
        <begin position="131"/>
        <end position="164"/>
    </location>
</feature>
<dbReference type="InterPro" id="IPR011990">
    <property type="entry name" value="TPR-like_helical_dom_sf"/>
</dbReference>
<evidence type="ECO:0000313" key="3">
    <source>
        <dbReference type="EMBL" id="TGE26586.1"/>
    </source>
</evidence>
<name>A0A4Z0QAV1_9BACT</name>
<dbReference type="OrthoDB" id="793001at2"/>
<keyword evidence="2" id="KW-0732">Signal</keyword>
<keyword evidence="1" id="KW-0802">TPR repeat</keyword>
<dbReference type="SMART" id="SM00028">
    <property type="entry name" value="TPR"/>
    <property type="match status" value="3"/>
</dbReference>
<dbReference type="InterPro" id="IPR019734">
    <property type="entry name" value="TPR_rpt"/>
</dbReference>
<gene>
    <name evidence="3" type="ORF">E5K02_17525</name>
</gene>
<dbReference type="Pfam" id="PF13181">
    <property type="entry name" value="TPR_8"/>
    <property type="match status" value="1"/>
</dbReference>
<reference evidence="3 4" key="1">
    <citation type="submission" date="2019-04" db="EMBL/GenBank/DDBJ databases">
        <authorList>
            <person name="Feng G."/>
            <person name="Zhang J."/>
            <person name="Zhu H."/>
        </authorList>
    </citation>
    <scope>NUCLEOTIDE SEQUENCE [LARGE SCALE GENOMIC DNA]</scope>
    <source>
        <strain evidence="3 4">9PBR-1</strain>
    </source>
</reference>
<dbReference type="Gene3D" id="1.25.40.10">
    <property type="entry name" value="Tetratricopeptide repeat domain"/>
    <property type="match status" value="2"/>
</dbReference>
<evidence type="ECO:0000256" key="2">
    <source>
        <dbReference type="SAM" id="SignalP"/>
    </source>
</evidence>
<dbReference type="SUPFAM" id="SSF48452">
    <property type="entry name" value="TPR-like"/>
    <property type="match status" value="1"/>
</dbReference>
<dbReference type="Proteomes" id="UP000298471">
    <property type="component" value="Unassembled WGS sequence"/>
</dbReference>
<evidence type="ECO:0000313" key="4">
    <source>
        <dbReference type="Proteomes" id="UP000298471"/>
    </source>
</evidence>
<feature type="chain" id="PRO_5021376672" evidence="2">
    <location>
        <begin position="23"/>
        <end position="361"/>
    </location>
</feature>
<proteinExistence type="predicted"/>
<feature type="signal peptide" evidence="2">
    <location>
        <begin position="1"/>
        <end position="22"/>
    </location>
</feature>
<evidence type="ECO:0000256" key="1">
    <source>
        <dbReference type="PROSITE-ProRule" id="PRU00339"/>
    </source>
</evidence>
<protein>
    <submittedName>
        <fullName evidence="3">Tetratricopeptide repeat protein</fullName>
    </submittedName>
</protein>
<dbReference type="AlphaFoldDB" id="A0A4Z0QAV1"/>
<dbReference type="PANTHER" id="PTHR12558">
    <property type="entry name" value="CELL DIVISION CYCLE 16,23,27"/>
    <property type="match status" value="1"/>
</dbReference>
<accession>A0A4Z0QAV1</accession>
<dbReference type="EMBL" id="SRMB01000003">
    <property type="protein sequence ID" value="TGE26586.1"/>
    <property type="molecule type" value="Genomic_DNA"/>
</dbReference>
<comment type="caution">
    <text evidence="3">The sequence shown here is derived from an EMBL/GenBank/DDBJ whole genome shotgun (WGS) entry which is preliminary data.</text>
</comment>
<sequence>MPKPYSFLVGLFLTTIAAPAVAQTPQEQAYTKGMEAIKLMDNGNLAQSIVLLEEARRLDPKDFNYPYELGYALYMQKEYGQAIKMLAPLLTHKDASDKVFQLLGNSYDMDGDAKKAVATYESGLKQFPASGSLYLELGNMKLGQKQYTQALEYYEKGIEVAPAFPSNYFRAAKIYLSSTSEMWGLLYGEVFMNLERNSPRTAEMSKLLYDTYKSEITFPNDSATAISLAPSLVVSVADVKHKKFKMPYSASYETCMGVAVGGHRTINLTTLDAIRSSFVVNYYSMKLDEKYPSNILVDYQQQIAQAGYAEAYNHWLLMMGDEDGFTKWLSINKIRFDDFAAWFNKHPLVLDDKHKLLRSQF</sequence>
<keyword evidence="4" id="KW-1185">Reference proteome</keyword>
<organism evidence="3 4">
    <name type="scientific">Hymenobacter metallicola</name>
    <dbReference type="NCBI Taxonomy" id="2563114"/>
    <lineage>
        <taxon>Bacteria</taxon>
        <taxon>Pseudomonadati</taxon>
        <taxon>Bacteroidota</taxon>
        <taxon>Cytophagia</taxon>
        <taxon>Cytophagales</taxon>
        <taxon>Hymenobacteraceae</taxon>
        <taxon>Hymenobacter</taxon>
    </lineage>
</organism>
<dbReference type="Pfam" id="PF14559">
    <property type="entry name" value="TPR_19"/>
    <property type="match status" value="1"/>
</dbReference>